<sequence length="315" mass="34184">MSEVQAVQVRGALDARAMSWLLLLCMAWGAQQVVIKLALPTVPPLWQISLRSLIPAFLIIAWARLRGENVLVPDKSLKGGLVLGLVFTIEFLLVYQGTARTTASRSVMFFYTAPFFVSLGAHFTIPAERLSRRQAGGLLLAFAGVLVAVGDGLRLPQWHEILGDLMVLMGAALWAVTTLMSRLTALRFATPARLVFYQMAVSAILSPLSALAAGQPLPLDMDLKAALSILYQSVGVSFVTYIVWFWLVRHYPASRLSSFTFLTPVLGMAASALVLGEPLTPLLLLALALICGGIYLVNRRGPGEAEATPRLLRGR</sequence>
<feature type="transmembrane region" description="Helical" evidence="6">
    <location>
        <begin position="45"/>
        <end position="65"/>
    </location>
</feature>
<dbReference type="EMBL" id="FYEH01000018">
    <property type="protein sequence ID" value="SNB78153.1"/>
    <property type="molecule type" value="Genomic_DNA"/>
</dbReference>
<name>A0A212RZ89_9PROT</name>
<dbReference type="Pfam" id="PF00892">
    <property type="entry name" value="EamA"/>
    <property type="match status" value="2"/>
</dbReference>
<feature type="transmembrane region" description="Helical" evidence="6">
    <location>
        <begin position="161"/>
        <end position="182"/>
    </location>
</feature>
<proteinExistence type="inferred from homology"/>
<feature type="transmembrane region" description="Helical" evidence="6">
    <location>
        <begin position="20"/>
        <end position="39"/>
    </location>
</feature>
<feature type="domain" description="EamA" evidence="7">
    <location>
        <begin position="17"/>
        <end position="148"/>
    </location>
</feature>
<dbReference type="GO" id="GO:0016020">
    <property type="term" value="C:membrane"/>
    <property type="evidence" value="ECO:0007669"/>
    <property type="project" value="UniProtKB-SubCell"/>
</dbReference>
<feature type="transmembrane region" description="Helical" evidence="6">
    <location>
        <begin position="194"/>
        <end position="213"/>
    </location>
</feature>
<evidence type="ECO:0000256" key="4">
    <source>
        <dbReference type="ARBA" id="ARBA00022989"/>
    </source>
</evidence>
<feature type="transmembrane region" description="Helical" evidence="6">
    <location>
        <begin position="137"/>
        <end position="155"/>
    </location>
</feature>
<feature type="domain" description="EamA" evidence="7">
    <location>
        <begin position="162"/>
        <end position="298"/>
    </location>
</feature>
<comment type="similarity">
    <text evidence="2">Belongs to the EamA transporter family.</text>
</comment>
<reference evidence="8 9" key="1">
    <citation type="submission" date="2017-06" db="EMBL/GenBank/DDBJ databases">
        <authorList>
            <person name="Kim H.J."/>
            <person name="Triplett B.A."/>
        </authorList>
    </citation>
    <scope>NUCLEOTIDE SEQUENCE [LARGE SCALE GENOMIC DNA]</scope>
    <source>
        <strain evidence="8 9">B29T1</strain>
    </source>
</reference>
<evidence type="ECO:0000256" key="5">
    <source>
        <dbReference type="ARBA" id="ARBA00023136"/>
    </source>
</evidence>
<dbReference type="AlphaFoldDB" id="A0A212RZ89"/>
<evidence type="ECO:0000256" key="6">
    <source>
        <dbReference type="SAM" id="Phobius"/>
    </source>
</evidence>
<keyword evidence="4 6" id="KW-1133">Transmembrane helix</keyword>
<keyword evidence="3 6" id="KW-0812">Transmembrane</keyword>
<dbReference type="InterPro" id="IPR050638">
    <property type="entry name" value="AA-Vitamin_Transporters"/>
</dbReference>
<evidence type="ECO:0000313" key="9">
    <source>
        <dbReference type="Proteomes" id="UP000197065"/>
    </source>
</evidence>
<evidence type="ECO:0000259" key="7">
    <source>
        <dbReference type="Pfam" id="PF00892"/>
    </source>
</evidence>
<comment type="subcellular location">
    <subcellularLocation>
        <location evidence="1">Membrane</location>
        <topology evidence="1">Multi-pass membrane protein</topology>
    </subcellularLocation>
</comment>
<dbReference type="Proteomes" id="UP000197065">
    <property type="component" value="Unassembled WGS sequence"/>
</dbReference>
<feature type="transmembrane region" description="Helical" evidence="6">
    <location>
        <begin position="225"/>
        <end position="247"/>
    </location>
</feature>
<dbReference type="PANTHER" id="PTHR32322">
    <property type="entry name" value="INNER MEMBRANE TRANSPORTER"/>
    <property type="match status" value="1"/>
</dbReference>
<evidence type="ECO:0000256" key="3">
    <source>
        <dbReference type="ARBA" id="ARBA00022692"/>
    </source>
</evidence>
<feature type="transmembrane region" description="Helical" evidence="6">
    <location>
        <begin position="107"/>
        <end position="125"/>
    </location>
</feature>
<feature type="transmembrane region" description="Helical" evidence="6">
    <location>
        <begin position="77"/>
        <end position="95"/>
    </location>
</feature>
<evidence type="ECO:0000256" key="2">
    <source>
        <dbReference type="ARBA" id="ARBA00007362"/>
    </source>
</evidence>
<feature type="transmembrane region" description="Helical" evidence="6">
    <location>
        <begin position="282"/>
        <end position="298"/>
    </location>
</feature>
<dbReference type="InterPro" id="IPR000620">
    <property type="entry name" value="EamA_dom"/>
</dbReference>
<keyword evidence="5 6" id="KW-0472">Membrane</keyword>
<gene>
    <name evidence="8" type="ORF">SAMN07250955_1185</name>
</gene>
<dbReference type="RefSeq" id="WP_133063949.1">
    <property type="nucleotide sequence ID" value="NZ_FYEH01000018.1"/>
</dbReference>
<evidence type="ECO:0000256" key="1">
    <source>
        <dbReference type="ARBA" id="ARBA00004141"/>
    </source>
</evidence>
<evidence type="ECO:0000313" key="8">
    <source>
        <dbReference type="EMBL" id="SNB78153.1"/>
    </source>
</evidence>
<protein>
    <submittedName>
        <fullName evidence="8">Permease of the drug/metabolite transporter (DMT) superfamily</fullName>
    </submittedName>
</protein>
<dbReference type="SUPFAM" id="SSF103481">
    <property type="entry name" value="Multidrug resistance efflux transporter EmrE"/>
    <property type="match status" value="2"/>
</dbReference>
<organism evidence="8 9">
    <name type="scientific">Arboricoccus pini</name>
    <dbReference type="NCBI Taxonomy" id="1963835"/>
    <lineage>
        <taxon>Bacteria</taxon>
        <taxon>Pseudomonadati</taxon>
        <taxon>Pseudomonadota</taxon>
        <taxon>Alphaproteobacteria</taxon>
        <taxon>Geminicoccales</taxon>
        <taxon>Geminicoccaceae</taxon>
        <taxon>Arboricoccus</taxon>
    </lineage>
</organism>
<accession>A0A212RZ89</accession>
<dbReference type="PANTHER" id="PTHR32322:SF2">
    <property type="entry name" value="EAMA DOMAIN-CONTAINING PROTEIN"/>
    <property type="match status" value="1"/>
</dbReference>
<dbReference type="OrthoDB" id="184388at2"/>
<keyword evidence="9" id="KW-1185">Reference proteome</keyword>
<feature type="transmembrane region" description="Helical" evidence="6">
    <location>
        <begin position="259"/>
        <end position="276"/>
    </location>
</feature>
<dbReference type="InterPro" id="IPR037185">
    <property type="entry name" value="EmrE-like"/>
</dbReference>